<keyword evidence="1" id="KW-0732">Signal</keyword>
<feature type="signal peptide" evidence="1">
    <location>
        <begin position="1"/>
        <end position="19"/>
    </location>
</feature>
<evidence type="ECO:0008006" key="6">
    <source>
        <dbReference type="Google" id="ProtNLM"/>
    </source>
</evidence>
<keyword evidence="4" id="KW-1185">Reference proteome</keyword>
<dbReference type="RefSeq" id="WP_058475081.1">
    <property type="nucleotide sequence ID" value="NZ_CAAAIL010000017.1"/>
</dbReference>
<evidence type="ECO:0000313" key="4">
    <source>
        <dbReference type="Proteomes" id="UP000054639"/>
    </source>
</evidence>
<sequence>MKIRFMLMNAVAVSAIVLTGCNTTDIKATMGNGDAVTTTTNRHLKPISPDQVKIYHSKSSIPKHHTVVGRVSASNYNMIGMTISQESIMSELKKQAASMGANGITHITTGLAQTTAEAVLLK</sequence>
<dbReference type="Proteomes" id="UP000054639">
    <property type="component" value="Unassembled WGS sequence"/>
</dbReference>
<gene>
    <name evidence="2" type="ORF">Lqua_2955</name>
    <name evidence="3" type="ORF">NCTC12376_03433</name>
</gene>
<organism evidence="3 5">
    <name type="scientific">Legionella quateirensis</name>
    <dbReference type="NCBI Taxonomy" id="45072"/>
    <lineage>
        <taxon>Bacteria</taxon>
        <taxon>Pseudomonadati</taxon>
        <taxon>Pseudomonadota</taxon>
        <taxon>Gammaproteobacteria</taxon>
        <taxon>Legionellales</taxon>
        <taxon>Legionellaceae</taxon>
        <taxon>Legionella</taxon>
    </lineage>
</organism>
<dbReference type="AlphaFoldDB" id="A0A378P8M6"/>
<evidence type="ECO:0000313" key="3">
    <source>
        <dbReference type="EMBL" id="STY82968.1"/>
    </source>
</evidence>
<evidence type="ECO:0000313" key="2">
    <source>
        <dbReference type="EMBL" id="KTD44135.1"/>
    </source>
</evidence>
<dbReference type="EMBL" id="LNYR01000043">
    <property type="protein sequence ID" value="KTD44135.1"/>
    <property type="molecule type" value="Genomic_DNA"/>
</dbReference>
<dbReference type="Proteomes" id="UP000254230">
    <property type="component" value="Unassembled WGS sequence"/>
</dbReference>
<dbReference type="PROSITE" id="PS51257">
    <property type="entry name" value="PROKAR_LIPOPROTEIN"/>
    <property type="match status" value="1"/>
</dbReference>
<dbReference type="EMBL" id="UGOW01000002">
    <property type="protein sequence ID" value="STY82968.1"/>
    <property type="molecule type" value="Genomic_DNA"/>
</dbReference>
<accession>A0A378P8M6</accession>
<protein>
    <recommendedName>
        <fullName evidence="6">Outer membrane lipoprotein</fullName>
    </recommendedName>
</protein>
<evidence type="ECO:0000256" key="1">
    <source>
        <dbReference type="SAM" id="SignalP"/>
    </source>
</evidence>
<reference evidence="3 5" key="2">
    <citation type="submission" date="2018-06" db="EMBL/GenBank/DDBJ databases">
        <authorList>
            <consortium name="Pathogen Informatics"/>
            <person name="Doyle S."/>
        </authorList>
    </citation>
    <scope>NUCLEOTIDE SEQUENCE [LARGE SCALE GENOMIC DNA]</scope>
    <source>
        <strain evidence="3 5">NCTC12376</strain>
    </source>
</reference>
<dbReference type="Gene3D" id="3.30.110.70">
    <property type="entry name" value="Hypothetical protein apc22750. Chain B"/>
    <property type="match status" value="1"/>
</dbReference>
<name>A0A378P8M6_9GAMM</name>
<evidence type="ECO:0000313" key="5">
    <source>
        <dbReference type="Proteomes" id="UP000254230"/>
    </source>
</evidence>
<feature type="chain" id="PRO_5016986738" description="Outer membrane lipoprotein" evidence="1">
    <location>
        <begin position="20"/>
        <end position="122"/>
    </location>
</feature>
<reference evidence="2 4" key="1">
    <citation type="submission" date="2015-11" db="EMBL/GenBank/DDBJ databases">
        <title>Genomic analysis of 38 Legionella species identifies large and diverse effector repertoires.</title>
        <authorList>
            <person name="Burstein D."/>
            <person name="Amaro F."/>
            <person name="Zusman T."/>
            <person name="Lifshitz Z."/>
            <person name="Cohen O."/>
            <person name="Gilbert J.A."/>
            <person name="Pupko T."/>
            <person name="Shuman H.A."/>
            <person name="Segal G."/>
        </authorList>
    </citation>
    <scope>NUCLEOTIDE SEQUENCE [LARGE SCALE GENOMIC DNA]</scope>
    <source>
        <strain evidence="2 4">ATCC 49507</strain>
    </source>
</reference>
<proteinExistence type="predicted"/>